<proteinExistence type="predicted"/>
<dbReference type="RefSeq" id="WP_277863604.1">
    <property type="nucleotide sequence ID" value="NZ_JARRAG010000002.1"/>
</dbReference>
<name>A0ABT6FIF2_9BACT</name>
<organism evidence="2 3">
    <name type="scientific">Paludisphaera mucosa</name>
    <dbReference type="NCBI Taxonomy" id="3030827"/>
    <lineage>
        <taxon>Bacteria</taxon>
        <taxon>Pseudomonadati</taxon>
        <taxon>Planctomycetota</taxon>
        <taxon>Planctomycetia</taxon>
        <taxon>Isosphaerales</taxon>
        <taxon>Isosphaeraceae</taxon>
        <taxon>Paludisphaera</taxon>
    </lineage>
</organism>
<protein>
    <recommendedName>
        <fullName evidence="4">Cytochrome c domain-containing protein</fullName>
    </recommendedName>
</protein>
<gene>
    <name evidence="2" type="ORF">PZE19_26470</name>
</gene>
<reference evidence="2 3" key="1">
    <citation type="submission" date="2023-03" db="EMBL/GenBank/DDBJ databases">
        <title>Paludisphaera mucosa sp. nov. a novel planctomycete from northern fen.</title>
        <authorList>
            <person name="Ivanova A."/>
        </authorList>
    </citation>
    <scope>NUCLEOTIDE SEQUENCE [LARGE SCALE GENOMIC DNA]</scope>
    <source>
        <strain evidence="2 3">Pla2</strain>
    </source>
</reference>
<dbReference type="EMBL" id="JARRAG010000002">
    <property type="protein sequence ID" value="MDG3007322.1"/>
    <property type="molecule type" value="Genomic_DNA"/>
</dbReference>
<evidence type="ECO:0000313" key="2">
    <source>
        <dbReference type="EMBL" id="MDG3007322.1"/>
    </source>
</evidence>
<evidence type="ECO:0000313" key="3">
    <source>
        <dbReference type="Proteomes" id="UP001216907"/>
    </source>
</evidence>
<feature type="compositionally biased region" description="Low complexity" evidence="1">
    <location>
        <begin position="477"/>
        <end position="493"/>
    </location>
</feature>
<comment type="caution">
    <text evidence="2">The sequence shown here is derived from an EMBL/GenBank/DDBJ whole genome shotgun (WGS) entry which is preliminary data.</text>
</comment>
<evidence type="ECO:0008006" key="4">
    <source>
        <dbReference type="Google" id="ProtNLM"/>
    </source>
</evidence>
<feature type="region of interest" description="Disordered" evidence="1">
    <location>
        <begin position="22"/>
        <end position="50"/>
    </location>
</feature>
<feature type="region of interest" description="Disordered" evidence="1">
    <location>
        <begin position="285"/>
        <end position="307"/>
    </location>
</feature>
<sequence length="493" mass="52701">MIQSNRTLVVVALSALGLAGWKGQDPAESDEPAASPPAAGAPAQADAKPAKAPEKFVLIVDGRLIKGVVTEDPEEDKVVVTQPVGAMRFPSKKVERVFDSIQEVHAFKREQVPDDDIDEQVKLAKWCLASGLQAEAKEHLELILKLDPKHMQARAMTTSILMEEARVSRRQPVDDQVQQTGADVVDPAPAALDMAIVRGARQGMGVSDLPVVFDLPPNAAIKRAQEFKNYVHPVLQTYCAKCHDERYDGAFQLVHVRKKADQTPEALRANLDAALRLVDRGNPGRSELLGSSLRPHGKGPNTRPIFQGSNDKAYQILAAWVGNLRARPVANPLAGEAPKAAPDGEETFAVDRGRISRSSVDVDPIVGAGGASAPPVTVRRIDVPPMRFNPGQGWVDDKNANPDDAPVPFAVSGVMPKLPGQAGAEPKSSPKIPRPKTVAPAPAPAPAEDDAPPLPVADEDDEVPAPKPKKPAKPLKLDPALLQKALQQKNGNP</sequence>
<keyword evidence="3" id="KW-1185">Reference proteome</keyword>
<feature type="compositionally biased region" description="Low complexity" evidence="1">
    <location>
        <begin position="32"/>
        <end position="47"/>
    </location>
</feature>
<dbReference type="Proteomes" id="UP001216907">
    <property type="component" value="Unassembled WGS sequence"/>
</dbReference>
<evidence type="ECO:0000256" key="1">
    <source>
        <dbReference type="SAM" id="MobiDB-lite"/>
    </source>
</evidence>
<feature type="region of interest" description="Disordered" evidence="1">
    <location>
        <begin position="389"/>
        <end position="493"/>
    </location>
</feature>
<feature type="compositionally biased region" description="Acidic residues" evidence="1">
    <location>
        <begin position="447"/>
        <end position="463"/>
    </location>
</feature>
<accession>A0ABT6FIF2</accession>